<dbReference type="AlphaFoldDB" id="A0A7D6CQ01"/>
<dbReference type="InterPro" id="IPR006160">
    <property type="entry name" value="SCFA_transpt_AtoE"/>
</dbReference>
<protein>
    <submittedName>
        <fullName evidence="2">Short-chain fatty acid transporter</fullName>
    </submittedName>
</protein>
<dbReference type="PANTHER" id="PTHR41983">
    <property type="entry name" value="SHORT-CHAIN FATTY ACID TRANSPORTER-RELATED"/>
    <property type="match status" value="1"/>
</dbReference>
<feature type="transmembrane region" description="Helical" evidence="1">
    <location>
        <begin position="451"/>
        <end position="473"/>
    </location>
</feature>
<accession>A0A7D6CQ01</accession>
<dbReference type="Pfam" id="PF02667">
    <property type="entry name" value="SCFA_trans"/>
    <property type="match status" value="1"/>
</dbReference>
<keyword evidence="1" id="KW-1133">Transmembrane helix</keyword>
<dbReference type="KEGG" id="nay:HYG81_00455"/>
<feature type="transmembrane region" description="Helical" evidence="1">
    <location>
        <begin position="339"/>
        <end position="363"/>
    </location>
</feature>
<dbReference type="PANTHER" id="PTHR41983:SF2">
    <property type="entry name" value="SHORT-CHAIN FATTY ACID TRANSPORTER-RELATED"/>
    <property type="match status" value="1"/>
</dbReference>
<feature type="transmembrane region" description="Helical" evidence="1">
    <location>
        <begin position="200"/>
        <end position="222"/>
    </location>
</feature>
<dbReference type="Proteomes" id="UP000510869">
    <property type="component" value="Chromosome"/>
</dbReference>
<proteinExistence type="predicted"/>
<feature type="transmembrane region" description="Helical" evidence="1">
    <location>
        <begin position="297"/>
        <end position="318"/>
    </location>
</feature>
<sequence length="474" mass="50622">MSAPASSEPGAVRDFFTRLGDVASRLVKRYLPDAFIFALLLTFLTMAIAVVVTDTGPGGVAAHWGEGFWEVITFSTQSTLALLTGWALADSPPVKRVLRRIASVPDSQTGAVFVVALCGQLLGLFHWGVVLIAGAILAREVGISMAEKDVDVHYPLLVAAAYAGLLPWHQGLSAASLLLVATEGHFAEESMGVIPVSETIFHPFNLLLIAGVIAVVVVLMPLMAPERENITTVPKETLRAAREPTAADGGGTAAPHHARETRMKAFLLDSSVICVGTGLLIWIYLATLFATEPFMDVLNINVLISAMFGLGFLAHASLRSYVDVFREAIEGASQIIIQFQFYGGIMGIMVYSGLVELIANTAAQYATETTWYLLVFISGGIVNFFVPSGGGQWTVMGEVYASATQQIPGTQMNHMLIAFAMGDQWTNMVQPFWAIPVLGIAGLTIRDMMGYVAVLFVFVGFVMGGGALLMGVVG</sequence>
<keyword evidence="1" id="KW-0472">Membrane</keyword>
<organism evidence="2 3">
    <name type="scientific">Natrinema zhouii</name>
    <dbReference type="NCBI Taxonomy" id="1710539"/>
    <lineage>
        <taxon>Archaea</taxon>
        <taxon>Methanobacteriati</taxon>
        <taxon>Methanobacteriota</taxon>
        <taxon>Stenosarchaea group</taxon>
        <taxon>Halobacteria</taxon>
        <taxon>Halobacteriales</taxon>
        <taxon>Natrialbaceae</taxon>
        <taxon>Natrinema</taxon>
    </lineage>
</organism>
<dbReference type="GeneID" id="56141630"/>
<feature type="transmembrane region" description="Helical" evidence="1">
    <location>
        <begin position="34"/>
        <end position="52"/>
    </location>
</feature>
<feature type="transmembrane region" description="Helical" evidence="1">
    <location>
        <begin position="72"/>
        <end position="89"/>
    </location>
</feature>
<feature type="transmembrane region" description="Helical" evidence="1">
    <location>
        <begin position="369"/>
        <end position="386"/>
    </location>
</feature>
<feature type="transmembrane region" description="Helical" evidence="1">
    <location>
        <begin position="266"/>
        <end position="285"/>
    </location>
</feature>
<name>A0A7D6CQ01_9EURY</name>
<feature type="transmembrane region" description="Helical" evidence="1">
    <location>
        <begin position="110"/>
        <end position="138"/>
    </location>
</feature>
<reference evidence="2 3" key="1">
    <citation type="submission" date="2020-07" db="EMBL/GenBank/DDBJ databases">
        <title>Natrinema (YPL30) sp. nov. and Haloterrigena xxxxxx (YPL8) sp. nov., isolated from a salt mine.</title>
        <authorList>
            <person name="Cui H."/>
        </authorList>
    </citation>
    <scope>NUCLEOTIDE SEQUENCE [LARGE SCALE GENOMIC DNA]</scope>
    <source>
        <strain evidence="2 3">YPL13</strain>
    </source>
</reference>
<evidence type="ECO:0000313" key="2">
    <source>
        <dbReference type="EMBL" id="QLK26134.1"/>
    </source>
</evidence>
<dbReference type="OrthoDB" id="296827at2157"/>
<evidence type="ECO:0000313" key="3">
    <source>
        <dbReference type="Proteomes" id="UP000510869"/>
    </source>
</evidence>
<dbReference type="EMBL" id="CP059154">
    <property type="protein sequence ID" value="QLK26134.1"/>
    <property type="molecule type" value="Genomic_DNA"/>
</dbReference>
<dbReference type="RefSeq" id="WP_180841313.1">
    <property type="nucleotide sequence ID" value="NZ_CP059154.1"/>
</dbReference>
<keyword evidence="3" id="KW-1185">Reference proteome</keyword>
<dbReference type="GO" id="GO:0005886">
    <property type="term" value="C:plasma membrane"/>
    <property type="evidence" value="ECO:0007669"/>
    <property type="project" value="TreeGrafter"/>
</dbReference>
<gene>
    <name evidence="2" type="ORF">HYG81_00455</name>
</gene>
<evidence type="ECO:0000256" key="1">
    <source>
        <dbReference type="SAM" id="Phobius"/>
    </source>
</evidence>
<feature type="transmembrane region" description="Helical" evidence="1">
    <location>
        <begin position="425"/>
        <end position="445"/>
    </location>
</feature>
<keyword evidence="1" id="KW-0812">Transmembrane</keyword>